<evidence type="ECO:0000256" key="1">
    <source>
        <dbReference type="ARBA" id="ARBA00023270"/>
    </source>
</evidence>
<reference evidence="2 3" key="1">
    <citation type="submission" date="2017-02" db="EMBL/GenBank/DDBJ databases">
        <authorList>
            <person name="Peterson S.W."/>
        </authorList>
    </citation>
    <scope>NUCLEOTIDE SEQUENCE [LARGE SCALE GENOMIC DNA]</scope>
    <source>
        <strain evidence="2 3">42ea</strain>
    </source>
</reference>
<evidence type="ECO:0000313" key="3">
    <source>
        <dbReference type="Proteomes" id="UP000195611"/>
    </source>
</evidence>
<accession>A0A1R4ITA8</accession>
<proteinExistence type="predicted"/>
<dbReference type="Proteomes" id="UP000195611">
    <property type="component" value="Unassembled WGS sequence"/>
</dbReference>
<keyword evidence="1" id="KW-0704">Schiff base</keyword>
<name>A0A1R4ITA8_9LACT</name>
<dbReference type="Pfam" id="PF00923">
    <property type="entry name" value="TAL_FSA"/>
    <property type="match status" value="1"/>
</dbReference>
<dbReference type="Gene3D" id="3.20.20.70">
    <property type="entry name" value="Aldolase class I"/>
    <property type="match status" value="1"/>
</dbReference>
<dbReference type="InterPro" id="IPR001585">
    <property type="entry name" value="TAL/FSA"/>
</dbReference>
<gene>
    <name evidence="2" type="ORF">FM115_02520</name>
</gene>
<dbReference type="GO" id="GO:0005975">
    <property type="term" value="P:carbohydrate metabolic process"/>
    <property type="evidence" value="ECO:0007669"/>
    <property type="project" value="InterPro"/>
</dbReference>
<dbReference type="EC" id="2.2.1.2" evidence="2"/>
<dbReference type="SUPFAM" id="SSF51569">
    <property type="entry name" value="Aldolase"/>
    <property type="match status" value="1"/>
</dbReference>
<evidence type="ECO:0000313" key="2">
    <source>
        <dbReference type="EMBL" id="SJN23111.1"/>
    </source>
</evidence>
<dbReference type="AlphaFoldDB" id="A0A1R4ITA8"/>
<sequence>MGASFKNTRQVIKTLNAGADTVTIPPEIVHSMLSNPLVEAAIDKFVVDSAKLKEL</sequence>
<dbReference type="EMBL" id="FUKW01000043">
    <property type="protein sequence ID" value="SJN23111.1"/>
    <property type="molecule type" value="Genomic_DNA"/>
</dbReference>
<dbReference type="GO" id="GO:0004801">
    <property type="term" value="F:transaldolase activity"/>
    <property type="evidence" value="ECO:0007669"/>
    <property type="project" value="UniProtKB-EC"/>
</dbReference>
<dbReference type="InterPro" id="IPR013785">
    <property type="entry name" value="Aldolase_TIM"/>
</dbReference>
<organism evidence="2 3">
    <name type="scientific">Marinilactibacillus psychrotolerans 42ea</name>
    <dbReference type="NCBI Taxonomy" id="1255609"/>
    <lineage>
        <taxon>Bacteria</taxon>
        <taxon>Bacillati</taxon>
        <taxon>Bacillota</taxon>
        <taxon>Bacilli</taxon>
        <taxon>Lactobacillales</taxon>
        <taxon>Carnobacteriaceae</taxon>
        <taxon>Marinilactibacillus</taxon>
    </lineage>
</organism>
<keyword evidence="2" id="KW-0808">Transferase</keyword>
<protein>
    <submittedName>
        <fullName evidence="2">Transaldolase</fullName>
        <ecNumber evidence="2">2.2.1.2</ecNumber>
    </submittedName>
</protein>